<dbReference type="Proteomes" id="UP000036947">
    <property type="component" value="Unassembled WGS sequence"/>
</dbReference>
<feature type="compositionally biased region" description="Gly residues" evidence="1">
    <location>
        <begin position="192"/>
        <end position="205"/>
    </location>
</feature>
<proteinExistence type="predicted"/>
<feature type="region of interest" description="Disordered" evidence="1">
    <location>
        <begin position="181"/>
        <end position="205"/>
    </location>
</feature>
<accession>A0A0L0N7R1</accession>
<dbReference type="EMBL" id="LFRF01000015">
    <property type="protein sequence ID" value="KND90024.1"/>
    <property type="molecule type" value="Genomic_DNA"/>
</dbReference>
<evidence type="ECO:0000313" key="3">
    <source>
        <dbReference type="Proteomes" id="UP000036947"/>
    </source>
</evidence>
<organism evidence="2 3">
    <name type="scientific">Tolypocladium ophioglossoides (strain CBS 100239)</name>
    <name type="common">Snaketongue truffleclub</name>
    <name type="synonym">Elaphocordyceps ophioglossoides</name>
    <dbReference type="NCBI Taxonomy" id="1163406"/>
    <lineage>
        <taxon>Eukaryota</taxon>
        <taxon>Fungi</taxon>
        <taxon>Dikarya</taxon>
        <taxon>Ascomycota</taxon>
        <taxon>Pezizomycotina</taxon>
        <taxon>Sordariomycetes</taxon>
        <taxon>Hypocreomycetidae</taxon>
        <taxon>Hypocreales</taxon>
        <taxon>Ophiocordycipitaceae</taxon>
        <taxon>Tolypocladium</taxon>
    </lineage>
</organism>
<evidence type="ECO:0000256" key="1">
    <source>
        <dbReference type="SAM" id="MobiDB-lite"/>
    </source>
</evidence>
<reference evidence="2 3" key="1">
    <citation type="journal article" date="2015" name="BMC Genomics">
        <title>The genome of the truffle-parasite Tolypocladium ophioglossoides and the evolution of antifungal peptaibiotics.</title>
        <authorList>
            <person name="Quandt C.A."/>
            <person name="Bushley K.E."/>
            <person name="Spatafora J.W."/>
        </authorList>
    </citation>
    <scope>NUCLEOTIDE SEQUENCE [LARGE SCALE GENOMIC DNA]</scope>
    <source>
        <strain evidence="2 3">CBS 100239</strain>
    </source>
</reference>
<keyword evidence="3" id="KW-1185">Reference proteome</keyword>
<sequence length="229" mass="24214">MTRRLLLIRPSTVSSLPIRVVTPVSPPPGSVSAQVLCCRRPVRLNEASLQQAQTSSSTRWLRIIAIVFIDKEPSIPAATQGPRPPSPRAPVEPADAPLESAARSAALSACVVGLSAVQQSCPRLSRLPLAIPFGAPPLIYAKFWILGGDPTDDSLNSMITFHALIVRPLVPRCAHRALSTRRRNASAARGSVGAGSGSGSGPGSGSGFGRAVLGRLWLRQVQQVLILMR</sequence>
<feature type="region of interest" description="Disordered" evidence="1">
    <location>
        <begin position="75"/>
        <end position="96"/>
    </location>
</feature>
<dbReference type="AlphaFoldDB" id="A0A0L0N7R1"/>
<evidence type="ECO:0000313" key="2">
    <source>
        <dbReference type="EMBL" id="KND90024.1"/>
    </source>
</evidence>
<protein>
    <submittedName>
        <fullName evidence="2">Uncharacterized protein</fullName>
    </submittedName>
</protein>
<comment type="caution">
    <text evidence="2">The sequence shown here is derived from an EMBL/GenBank/DDBJ whole genome shotgun (WGS) entry which is preliminary data.</text>
</comment>
<name>A0A0L0N7R1_TOLOC</name>
<gene>
    <name evidence="2" type="ORF">TOPH_05401</name>
</gene>